<organism evidence="2 3">
    <name type="scientific">Peronospora destructor</name>
    <dbReference type="NCBI Taxonomy" id="86335"/>
    <lineage>
        <taxon>Eukaryota</taxon>
        <taxon>Sar</taxon>
        <taxon>Stramenopiles</taxon>
        <taxon>Oomycota</taxon>
        <taxon>Peronosporomycetes</taxon>
        <taxon>Peronosporales</taxon>
        <taxon>Peronosporaceae</taxon>
        <taxon>Peronospora</taxon>
    </lineage>
</organism>
<dbReference type="Pfam" id="PF20500">
    <property type="entry name" value="DNA-PKcs_N"/>
    <property type="match status" value="2"/>
</dbReference>
<name>A0AAV0U705_9STRA</name>
<dbReference type="Gene3D" id="1.25.10.10">
    <property type="entry name" value="Leucine-rich Repeat Variant"/>
    <property type="match status" value="1"/>
</dbReference>
<accession>A0AAV0U705</accession>
<reference evidence="2" key="1">
    <citation type="submission" date="2022-12" db="EMBL/GenBank/DDBJ databases">
        <authorList>
            <person name="Webb A."/>
        </authorList>
    </citation>
    <scope>NUCLEOTIDE SEQUENCE</scope>
    <source>
        <strain evidence="2">Pd1</strain>
    </source>
</reference>
<dbReference type="SUPFAM" id="SSF48371">
    <property type="entry name" value="ARM repeat"/>
    <property type="match status" value="1"/>
</dbReference>
<dbReference type="AlphaFoldDB" id="A0AAV0U705"/>
<feature type="domain" description="DNA-PKcs N-terminal" evidence="1">
    <location>
        <begin position="54"/>
        <end position="482"/>
    </location>
</feature>
<gene>
    <name evidence="2" type="ORF">PDE001_LOCUS5205</name>
</gene>
<evidence type="ECO:0000313" key="3">
    <source>
        <dbReference type="Proteomes" id="UP001162029"/>
    </source>
</evidence>
<dbReference type="InterPro" id="IPR011989">
    <property type="entry name" value="ARM-like"/>
</dbReference>
<keyword evidence="3" id="KW-1185">Reference proteome</keyword>
<evidence type="ECO:0000313" key="2">
    <source>
        <dbReference type="EMBL" id="CAI5732767.1"/>
    </source>
</evidence>
<protein>
    <recommendedName>
        <fullName evidence="1">DNA-PKcs N-terminal domain-containing protein</fullName>
    </recommendedName>
</protein>
<sequence>MSTTRVGERLKELTAFLAHQHAVDSVEETLDHLQMEIEDAMWRTRASAQQCTILLFQSVEPPSLLSFLSASADFADDSRKREISAARGSVLVLLTSFLKAYGAHRALSKQHVVDMYKICQVTARTDPFNRIKAHALTVMINVLKYADKSVDSEDIEPRAYVEKLFYDIKYSKATQTAKGQMLEVIGYLVEKFPAEVESSVPSLLSWTEDALEKQFLSNSPEMMMVNGLLFALARLLECDSERYTRDEGLRKKIYSYLLTVFATTVSGTLSRHHVTNSSEMFIVKHAQIFQQEIGPSGHLWLTYMKFCCLSENKTIKEHAFDCSSAIFETLNAYLVDMIDDMRKKCLNKILKEVLPVVSDSAAGTPIMAFAVQCLGWLAQSIYTYLGAKNYSKIEGRLRTFGESLLALDAKATARRWPLFFQYVQSIGHFVKERHDIPLDEGYVKFLGDVLCHIMTAYPQCLWKSKVMVHKSVAAVFSALSSWAVVDPLVDRFVLHTLMLSISNATDPDHTVMYHPDTGEIVTNLLYDYEGFWLALLCCHTETRVEPTPVFSSILSYQFDLQQKTNYGKITTGYLPSVPRDHSIMLNLTEFFERVVGKFPRSLLLPWISLIMHQLFTIATKLPLVSCFYRIGTVVAKAMDDLKYFNSLPSLGGSGDDRQFRFRDDLTNFVERSILELGRSYLPAATVAVKALERWQKQCPNKLEDVIPKAMPLLLTYLDQEGFSDGIILLKKLIGKSAASVDTDEASELAQLQRRILLLVGKYGGKVSLLISEPPHRC</sequence>
<evidence type="ECO:0000259" key="1">
    <source>
        <dbReference type="Pfam" id="PF20500"/>
    </source>
</evidence>
<dbReference type="Proteomes" id="UP001162029">
    <property type="component" value="Unassembled WGS sequence"/>
</dbReference>
<dbReference type="InterPro" id="IPR016024">
    <property type="entry name" value="ARM-type_fold"/>
</dbReference>
<proteinExistence type="predicted"/>
<dbReference type="EMBL" id="CANTFM010000982">
    <property type="protein sequence ID" value="CAI5732767.1"/>
    <property type="molecule type" value="Genomic_DNA"/>
</dbReference>
<dbReference type="InterPro" id="IPR046804">
    <property type="entry name" value="DNA-PKcs_N"/>
</dbReference>
<feature type="domain" description="DNA-PKcs N-terminal" evidence="1">
    <location>
        <begin position="571"/>
        <end position="647"/>
    </location>
</feature>
<comment type="caution">
    <text evidence="2">The sequence shown here is derived from an EMBL/GenBank/DDBJ whole genome shotgun (WGS) entry which is preliminary data.</text>
</comment>